<dbReference type="AlphaFoldDB" id="K7LU45"/>
<sequence length="119" mass="13506">MKLLQVWGSIERRHVTAITIIYECLYAVACRLHLLDGAMDIELASIAQSHALDLTNSIESLLSTFSPLADETAELLSELAEVVTQERFLLEEFDDIFHTIRVLELEEKSLRCSLIQLKC</sequence>
<comment type="similarity">
    <text evidence="1">Belongs to the QWRF family.</text>
</comment>
<evidence type="ECO:0000313" key="2">
    <source>
        <dbReference type="EMBL" id="KRH25494.1"/>
    </source>
</evidence>
<evidence type="ECO:0000313" key="3">
    <source>
        <dbReference type="EnsemblPlants" id="KRH25494"/>
    </source>
</evidence>
<name>K7LU45_SOYBN</name>
<proteinExistence type="inferred from homology"/>
<dbReference type="PANTHER" id="PTHR31807">
    <property type="entry name" value="AUGMIN FAMILY MEMBER"/>
    <property type="match status" value="1"/>
</dbReference>
<dbReference type="PANTHER" id="PTHR31807:SF31">
    <property type="entry name" value="QWRF MOTIF PROTEIN (DUF566)-RELATED"/>
    <property type="match status" value="1"/>
</dbReference>
<evidence type="ECO:0000256" key="1">
    <source>
        <dbReference type="ARBA" id="ARBA00010016"/>
    </source>
</evidence>
<dbReference type="EMBL" id="CM000845">
    <property type="protein sequence ID" value="KRH25494.1"/>
    <property type="molecule type" value="Genomic_DNA"/>
</dbReference>
<dbReference type="Gramene" id="KRH25494">
    <property type="protein sequence ID" value="KRH25494"/>
    <property type="gene ID" value="GLYMA_12G107400"/>
</dbReference>
<gene>
    <name evidence="2" type="ORF">GLYMA_12G107400</name>
</gene>
<reference evidence="2" key="3">
    <citation type="submission" date="2018-07" db="EMBL/GenBank/DDBJ databases">
        <title>WGS assembly of Glycine max.</title>
        <authorList>
            <person name="Schmutz J."/>
            <person name="Cannon S."/>
            <person name="Schlueter J."/>
            <person name="Ma J."/>
            <person name="Mitros T."/>
            <person name="Nelson W."/>
            <person name="Hyten D."/>
            <person name="Song Q."/>
            <person name="Thelen J."/>
            <person name="Cheng J."/>
            <person name="Xu D."/>
            <person name="Hellsten U."/>
            <person name="May G."/>
            <person name="Yu Y."/>
            <person name="Sakurai T."/>
            <person name="Umezawa T."/>
            <person name="Bhattacharyya M."/>
            <person name="Sandhu D."/>
            <person name="Valliyodan B."/>
            <person name="Lindquist E."/>
            <person name="Peto M."/>
            <person name="Grant D."/>
            <person name="Shu S."/>
            <person name="Goodstein D."/>
            <person name="Barry K."/>
            <person name="Futrell-Griggs M."/>
            <person name="Abernathy B."/>
            <person name="Du J."/>
            <person name="Tian Z."/>
            <person name="Zhu L."/>
            <person name="Gill N."/>
            <person name="Joshi T."/>
            <person name="Libault M."/>
            <person name="Sethuraman A."/>
            <person name="Zhang X."/>
            <person name="Shinozaki K."/>
            <person name="Nguyen H."/>
            <person name="Wing R."/>
            <person name="Cregan P."/>
            <person name="Specht J."/>
            <person name="Grimwood J."/>
            <person name="Rokhsar D."/>
            <person name="Stacey G."/>
            <person name="Shoemaker R."/>
            <person name="Jackson S."/>
        </authorList>
    </citation>
    <scope>NUCLEOTIDE SEQUENCE</scope>
    <source>
        <tissue evidence="2">Callus</tissue>
    </source>
</reference>
<protein>
    <submittedName>
        <fullName evidence="2 3">Uncharacterized protein</fullName>
    </submittedName>
</protein>
<keyword evidence="4" id="KW-1185">Reference proteome</keyword>
<dbReference type="OMA" id="LEECVEM"/>
<evidence type="ECO:0000313" key="4">
    <source>
        <dbReference type="Proteomes" id="UP000008827"/>
    </source>
</evidence>
<dbReference type="Proteomes" id="UP000008827">
    <property type="component" value="Chromosome 12"/>
</dbReference>
<organism evidence="3">
    <name type="scientific">Glycine max</name>
    <name type="common">Soybean</name>
    <name type="synonym">Glycine hispida</name>
    <dbReference type="NCBI Taxonomy" id="3847"/>
    <lineage>
        <taxon>Eukaryota</taxon>
        <taxon>Viridiplantae</taxon>
        <taxon>Streptophyta</taxon>
        <taxon>Embryophyta</taxon>
        <taxon>Tracheophyta</taxon>
        <taxon>Spermatophyta</taxon>
        <taxon>Magnoliopsida</taxon>
        <taxon>eudicotyledons</taxon>
        <taxon>Gunneridae</taxon>
        <taxon>Pentapetalae</taxon>
        <taxon>rosids</taxon>
        <taxon>fabids</taxon>
        <taxon>Fabales</taxon>
        <taxon>Fabaceae</taxon>
        <taxon>Papilionoideae</taxon>
        <taxon>50 kb inversion clade</taxon>
        <taxon>NPAAA clade</taxon>
        <taxon>indigoferoid/millettioid clade</taxon>
        <taxon>Phaseoleae</taxon>
        <taxon>Glycine</taxon>
        <taxon>Glycine subgen. Soja</taxon>
    </lineage>
</organism>
<dbReference type="eggNOG" id="ENOG502QVNZ">
    <property type="taxonomic scope" value="Eukaryota"/>
</dbReference>
<dbReference type="PaxDb" id="3847-GLYMA12G11751.1"/>
<dbReference type="EnsemblPlants" id="KRH25494">
    <property type="protein sequence ID" value="KRH25494"/>
    <property type="gene ID" value="GLYMA_12G107400"/>
</dbReference>
<dbReference type="Pfam" id="PF04484">
    <property type="entry name" value="QWRF"/>
    <property type="match status" value="1"/>
</dbReference>
<dbReference type="InParanoid" id="K7LU45"/>
<reference evidence="2 3" key="1">
    <citation type="journal article" date="2010" name="Nature">
        <title>Genome sequence of the palaeopolyploid soybean.</title>
        <authorList>
            <person name="Schmutz J."/>
            <person name="Cannon S.B."/>
            <person name="Schlueter J."/>
            <person name="Ma J."/>
            <person name="Mitros T."/>
            <person name="Nelson W."/>
            <person name="Hyten D.L."/>
            <person name="Song Q."/>
            <person name="Thelen J.J."/>
            <person name="Cheng J."/>
            <person name="Xu D."/>
            <person name="Hellsten U."/>
            <person name="May G.D."/>
            <person name="Yu Y."/>
            <person name="Sakurai T."/>
            <person name="Umezawa T."/>
            <person name="Bhattacharyya M.K."/>
            <person name="Sandhu D."/>
            <person name="Valliyodan B."/>
            <person name="Lindquist E."/>
            <person name="Peto M."/>
            <person name="Grant D."/>
            <person name="Shu S."/>
            <person name="Goodstein D."/>
            <person name="Barry K."/>
            <person name="Futrell-Griggs M."/>
            <person name="Abernathy B."/>
            <person name="Du J."/>
            <person name="Tian Z."/>
            <person name="Zhu L."/>
            <person name="Gill N."/>
            <person name="Joshi T."/>
            <person name="Libault M."/>
            <person name="Sethuraman A."/>
            <person name="Zhang X.-C."/>
            <person name="Shinozaki K."/>
            <person name="Nguyen H.T."/>
            <person name="Wing R.A."/>
            <person name="Cregan P."/>
            <person name="Specht J."/>
            <person name="Grimwood J."/>
            <person name="Rokhsar D."/>
            <person name="Stacey G."/>
            <person name="Shoemaker R.C."/>
            <person name="Jackson S.A."/>
        </authorList>
    </citation>
    <scope>NUCLEOTIDE SEQUENCE [LARGE SCALE GENOMIC DNA]</scope>
    <source>
        <strain evidence="3">cv. Williams 82</strain>
        <tissue evidence="2">Callus</tissue>
    </source>
</reference>
<reference evidence="3" key="2">
    <citation type="submission" date="2018-02" db="UniProtKB">
        <authorList>
            <consortium name="EnsemblPlants"/>
        </authorList>
    </citation>
    <scope>IDENTIFICATION</scope>
    <source>
        <strain evidence="3">Williams 82</strain>
    </source>
</reference>
<dbReference type="HOGENOM" id="CLU_2065708_0_0_1"/>
<dbReference type="InterPro" id="IPR007573">
    <property type="entry name" value="QWRF"/>
</dbReference>
<accession>K7LU45</accession>
<dbReference type="STRING" id="3847.K7LU45"/>
<dbReference type="SMR" id="K7LU45"/>